<feature type="signal peptide" evidence="1">
    <location>
        <begin position="1"/>
        <end position="21"/>
    </location>
</feature>
<evidence type="ECO:0008006" key="4">
    <source>
        <dbReference type="Google" id="ProtNLM"/>
    </source>
</evidence>
<sequence>MELLIAFILAANFLTSPCAAAQTSATNTTVVDNLAGMRWLKVANPETYYREDIAKRQFRFFEVLGYSSEILEVGNLTYSRCYAAKIQLDRIEGTTDMPRSLEYGELNNKASVFAKAYNKLMKSYADSHGLSNCRAGTDWDEAVDKIDDYVWGESQDEGLVGYDDAGSTVTLKIDLKDPARAKSVVTFACKRLKKHKITETVNVEIAEWLPGPGYHVRKLSTWACKSGSIVTP</sequence>
<proteinExistence type="predicted"/>
<name>A0A2S6HFF3_9GAMM</name>
<keyword evidence="1" id="KW-0732">Signal</keyword>
<comment type="caution">
    <text evidence="2">The sequence shown here is derived from an EMBL/GenBank/DDBJ whole genome shotgun (WGS) entry which is preliminary data.</text>
</comment>
<dbReference type="EMBL" id="PTIZ01000004">
    <property type="protein sequence ID" value="PPK76219.1"/>
    <property type="molecule type" value="Genomic_DNA"/>
</dbReference>
<gene>
    <name evidence="2" type="ORF">B0F87_104311</name>
</gene>
<feature type="chain" id="PRO_5015579175" description="Secreted protein" evidence="1">
    <location>
        <begin position="22"/>
        <end position="232"/>
    </location>
</feature>
<accession>A0A2S6HFF3</accession>
<evidence type="ECO:0000313" key="2">
    <source>
        <dbReference type="EMBL" id="PPK76219.1"/>
    </source>
</evidence>
<evidence type="ECO:0000313" key="3">
    <source>
        <dbReference type="Proteomes" id="UP000240010"/>
    </source>
</evidence>
<reference evidence="2 3" key="1">
    <citation type="submission" date="2018-02" db="EMBL/GenBank/DDBJ databases">
        <title>Subsurface microbial communities from deep shales in Ohio and West Virginia, USA.</title>
        <authorList>
            <person name="Wrighton K."/>
        </authorList>
    </citation>
    <scope>NUCLEOTIDE SEQUENCE [LARGE SCALE GENOMIC DNA]</scope>
    <source>
        <strain evidence="2 3">OWC-DMM</strain>
    </source>
</reference>
<dbReference type="Proteomes" id="UP000240010">
    <property type="component" value="Unassembled WGS sequence"/>
</dbReference>
<organism evidence="2 3">
    <name type="scientific">Methylobacter tundripaludum</name>
    <dbReference type="NCBI Taxonomy" id="173365"/>
    <lineage>
        <taxon>Bacteria</taxon>
        <taxon>Pseudomonadati</taxon>
        <taxon>Pseudomonadota</taxon>
        <taxon>Gammaproteobacteria</taxon>
        <taxon>Methylococcales</taxon>
        <taxon>Methylococcaceae</taxon>
        <taxon>Methylobacter</taxon>
    </lineage>
</organism>
<evidence type="ECO:0000256" key="1">
    <source>
        <dbReference type="SAM" id="SignalP"/>
    </source>
</evidence>
<dbReference type="RefSeq" id="WP_104428703.1">
    <property type="nucleotide sequence ID" value="NZ_PTIZ01000004.1"/>
</dbReference>
<dbReference type="AlphaFoldDB" id="A0A2S6HFF3"/>
<protein>
    <recommendedName>
        <fullName evidence="4">Secreted protein</fullName>
    </recommendedName>
</protein>